<reference evidence="1 2" key="1">
    <citation type="submission" date="2020-08" db="EMBL/GenBank/DDBJ databases">
        <title>Genomic Encyclopedia of Type Strains, Phase III (KMG-III): the genomes of soil and plant-associated and newly described type strains.</title>
        <authorList>
            <person name="Whitman W."/>
        </authorList>
    </citation>
    <scope>NUCLEOTIDE SEQUENCE [LARGE SCALE GENOMIC DNA]</scope>
    <source>
        <strain evidence="1 2">CECT 3313</strain>
    </source>
</reference>
<dbReference type="AlphaFoldDB" id="A0A7W9UPF9"/>
<evidence type="ECO:0000313" key="2">
    <source>
        <dbReference type="Proteomes" id="UP000585836"/>
    </source>
</evidence>
<dbReference type="EMBL" id="JACHJK010000003">
    <property type="protein sequence ID" value="MBB5926310.1"/>
    <property type="molecule type" value="Genomic_DNA"/>
</dbReference>
<proteinExistence type="predicted"/>
<comment type="caution">
    <text evidence="1">The sequence shown here is derived from an EMBL/GenBank/DDBJ whole genome shotgun (WGS) entry which is preliminary data.</text>
</comment>
<accession>A0A7W9UPF9</accession>
<keyword evidence="2" id="KW-1185">Reference proteome</keyword>
<sequence>MNDRPKKPFLYVVVCAAGIAGDAHKLITAARSRAGTSAS</sequence>
<organism evidence="1 2">
    <name type="scientific">Streptomyces echinatus</name>
    <dbReference type="NCBI Taxonomy" id="67293"/>
    <lineage>
        <taxon>Bacteria</taxon>
        <taxon>Bacillati</taxon>
        <taxon>Actinomycetota</taxon>
        <taxon>Actinomycetes</taxon>
        <taxon>Kitasatosporales</taxon>
        <taxon>Streptomycetaceae</taxon>
        <taxon>Streptomyces</taxon>
    </lineage>
</organism>
<protein>
    <submittedName>
        <fullName evidence="1">Uncharacterized protein</fullName>
    </submittedName>
</protein>
<dbReference type="Proteomes" id="UP000585836">
    <property type="component" value="Unassembled WGS sequence"/>
</dbReference>
<name>A0A7W9UPF9_9ACTN</name>
<gene>
    <name evidence="1" type="ORF">FHS34_001766</name>
</gene>
<evidence type="ECO:0000313" key="1">
    <source>
        <dbReference type="EMBL" id="MBB5926310.1"/>
    </source>
</evidence>